<sequence>MIKNIQSRLTPISHEYPSCDECYASLLIYTGNTHPNEISIHLELEPTSINIKGDEIITLSGKKRYAKNSYWMLSSENLVNSKDIREHLDWLLHKLGPKSSNIAKLQALENISMGIDCTWRSLNWHGGPTLWPEQMKIMANLGLECSFDIYFVGNEDGNL</sequence>
<evidence type="ECO:0000313" key="1">
    <source>
        <dbReference type="EMBL" id="ADR26868.1"/>
    </source>
</evidence>
<accession>A0A0H3EJJ1</accession>
<dbReference type="InterPro" id="IPR025459">
    <property type="entry name" value="DUF4279"/>
</dbReference>
<dbReference type="AlphaFoldDB" id="A0A0H3EJJ1"/>
<proteinExistence type="predicted"/>
<gene>
    <name evidence="1" type="ordered locus">NRG857_07205</name>
</gene>
<reference evidence="1 2" key="1">
    <citation type="journal article" date="2010" name="BMC Genomics">
        <title>Genome sequence of adherent-invasive Escherichia coli and comparative genomic analysis with other E. coli pathotypes.</title>
        <authorList>
            <person name="Nash J.H."/>
            <person name="Villegas A."/>
            <person name="Kropinski A.M."/>
            <person name="Aguilar-Valenzuela R."/>
            <person name="Konczy P."/>
            <person name="Mascarenhas M."/>
            <person name="Ziebell K."/>
            <person name="Torres A.G."/>
            <person name="Karmali M.A."/>
            <person name="Coombes B.K."/>
        </authorList>
    </citation>
    <scope>NUCLEOTIDE SEQUENCE [LARGE SCALE GENOMIC DNA]</scope>
    <source>
        <strain evidence="2">NRG 857C / AIEC</strain>
    </source>
</reference>
<dbReference type="Proteomes" id="UP000008614">
    <property type="component" value="Chromosome"/>
</dbReference>
<dbReference type="HOGENOM" id="CLU_1702579_0_0_6"/>
<name>A0A0H3EJJ1_ECO8N</name>
<dbReference type="PATRIC" id="fig|685038.3.peg.1452"/>
<evidence type="ECO:0000313" key="2">
    <source>
        <dbReference type="Proteomes" id="UP000008614"/>
    </source>
</evidence>
<dbReference type="RefSeq" id="WP_000594486.1">
    <property type="nucleotide sequence ID" value="NC_017634.1"/>
</dbReference>
<dbReference type="KEGG" id="eln:NRG857_07205"/>
<organism evidence="1 2">
    <name type="scientific">Escherichia coli O83:H1 (strain NRG 857C / AIEC)</name>
    <dbReference type="NCBI Taxonomy" id="685038"/>
    <lineage>
        <taxon>Bacteria</taxon>
        <taxon>Pseudomonadati</taxon>
        <taxon>Pseudomonadota</taxon>
        <taxon>Gammaproteobacteria</taxon>
        <taxon>Enterobacterales</taxon>
        <taxon>Enterobacteriaceae</taxon>
        <taxon>Escherichia</taxon>
    </lineage>
</organism>
<dbReference type="EMBL" id="CP001855">
    <property type="protein sequence ID" value="ADR26868.1"/>
    <property type="molecule type" value="Genomic_DNA"/>
</dbReference>
<evidence type="ECO:0008006" key="3">
    <source>
        <dbReference type="Google" id="ProtNLM"/>
    </source>
</evidence>
<dbReference type="Pfam" id="PF14106">
    <property type="entry name" value="DUF4279"/>
    <property type="match status" value="1"/>
</dbReference>
<keyword evidence="2" id="KW-1185">Reference proteome</keyword>
<protein>
    <recommendedName>
        <fullName evidence="3">DUF4279 domain-containing protein</fullName>
    </recommendedName>
</protein>